<dbReference type="EMBL" id="BRXZ01006269">
    <property type="protein sequence ID" value="GMH58124.1"/>
    <property type="molecule type" value="Genomic_DNA"/>
</dbReference>
<feature type="non-terminal residue" evidence="1">
    <location>
        <position position="1"/>
    </location>
</feature>
<accession>A0A9W6ZNV7</accession>
<reference evidence="1" key="1">
    <citation type="submission" date="2022-07" db="EMBL/GenBank/DDBJ databases">
        <title>Genome analysis of Parmales, a sister group of diatoms, reveals the evolutionary specialization of diatoms from phago-mixotrophs to photoautotrophs.</title>
        <authorList>
            <person name="Ban H."/>
            <person name="Sato S."/>
            <person name="Yoshikawa S."/>
            <person name="Kazumasa Y."/>
            <person name="Nakamura Y."/>
            <person name="Ichinomiya M."/>
            <person name="Saitoh K."/>
            <person name="Sato N."/>
            <person name="Blanc-Mathieu R."/>
            <person name="Endo H."/>
            <person name="Kuwata A."/>
            <person name="Ogata H."/>
        </authorList>
    </citation>
    <scope>NUCLEOTIDE SEQUENCE</scope>
</reference>
<protein>
    <submittedName>
        <fullName evidence="1">Uncharacterized protein</fullName>
    </submittedName>
</protein>
<organism evidence="1 2">
    <name type="scientific">Triparma retinervis</name>
    <dbReference type="NCBI Taxonomy" id="2557542"/>
    <lineage>
        <taxon>Eukaryota</taxon>
        <taxon>Sar</taxon>
        <taxon>Stramenopiles</taxon>
        <taxon>Ochrophyta</taxon>
        <taxon>Bolidophyceae</taxon>
        <taxon>Parmales</taxon>
        <taxon>Triparmaceae</taxon>
        <taxon>Triparma</taxon>
    </lineage>
</organism>
<dbReference type="Proteomes" id="UP001165082">
    <property type="component" value="Unassembled WGS sequence"/>
</dbReference>
<dbReference type="AlphaFoldDB" id="A0A9W6ZNV7"/>
<proteinExistence type="predicted"/>
<sequence>LLPNLCQRLLEAVGGADLAAHTYRNLLPRCVEKGGKEGWDGLLEGIARECKGRMGKKEFDKLVMADVWSEAISSNSITEDETDDMKLALATAFYK</sequence>
<evidence type="ECO:0000313" key="2">
    <source>
        <dbReference type="Proteomes" id="UP001165082"/>
    </source>
</evidence>
<comment type="caution">
    <text evidence="1">The sequence shown here is derived from an EMBL/GenBank/DDBJ whole genome shotgun (WGS) entry which is preliminary data.</text>
</comment>
<keyword evidence="2" id="KW-1185">Reference proteome</keyword>
<evidence type="ECO:0000313" key="1">
    <source>
        <dbReference type="EMBL" id="GMH58124.1"/>
    </source>
</evidence>
<gene>
    <name evidence="1" type="ORF">TrRE_jg13391</name>
</gene>
<name>A0A9W6ZNV7_9STRA</name>